<comment type="caution">
    <text evidence="5">The sequence shown here is derived from an EMBL/GenBank/DDBJ whole genome shotgun (WGS) entry which is preliminary data.</text>
</comment>
<proteinExistence type="inferred from homology"/>
<feature type="repeat" description="PPR" evidence="4">
    <location>
        <begin position="449"/>
        <end position="484"/>
    </location>
</feature>
<reference evidence="5" key="1">
    <citation type="submission" date="2020-01" db="EMBL/GenBank/DDBJ databases">
        <title>Genome sequence of Kobresia littledalei, the first chromosome-level genome in the family Cyperaceae.</title>
        <authorList>
            <person name="Qu G."/>
        </authorList>
    </citation>
    <scope>NUCLEOTIDE SEQUENCE</scope>
    <source>
        <strain evidence="5">C.B.Clarke</strain>
        <tissue evidence="5">Leaf</tissue>
    </source>
</reference>
<dbReference type="Proteomes" id="UP000623129">
    <property type="component" value="Unassembled WGS sequence"/>
</dbReference>
<accession>A0A833V9L7</accession>
<dbReference type="SUPFAM" id="SSF48452">
    <property type="entry name" value="TPR-like"/>
    <property type="match status" value="1"/>
</dbReference>
<dbReference type="NCBIfam" id="TIGR00756">
    <property type="entry name" value="PPR"/>
    <property type="match status" value="6"/>
</dbReference>
<gene>
    <name evidence="5" type="ORF">FCM35_KLT05252</name>
</gene>
<keyword evidence="3" id="KW-0809">Transit peptide</keyword>
<evidence type="ECO:0000313" key="5">
    <source>
        <dbReference type="EMBL" id="KAF3329921.1"/>
    </source>
</evidence>
<dbReference type="PROSITE" id="PS51375">
    <property type="entry name" value="PPR"/>
    <property type="match status" value="9"/>
</dbReference>
<evidence type="ECO:0000313" key="6">
    <source>
        <dbReference type="Proteomes" id="UP000623129"/>
    </source>
</evidence>
<comment type="similarity">
    <text evidence="1">Belongs to the PPR family. P subfamily.</text>
</comment>
<evidence type="ECO:0000256" key="1">
    <source>
        <dbReference type="ARBA" id="ARBA00007626"/>
    </source>
</evidence>
<dbReference type="Gene3D" id="1.25.40.10">
    <property type="entry name" value="Tetratricopeptide repeat domain"/>
    <property type="match status" value="4"/>
</dbReference>
<feature type="repeat" description="PPR" evidence="4">
    <location>
        <begin position="631"/>
        <end position="665"/>
    </location>
</feature>
<evidence type="ECO:0000256" key="3">
    <source>
        <dbReference type="ARBA" id="ARBA00022946"/>
    </source>
</evidence>
<sequence length="736" mass="81850">MLHQTAVSHLQCSPSPNSFSHSRSCFPCSCSTTPRKTHSLLSLTRHTTLHAAASSTSNPDETLLSLLESRQTDEAYTFFSRLPRLPNSVCLSRLLAQLSYNAKNKPEALSRAKTLFKRVVSAGELHRLDCNSLGLLACAAGRAGHAEFAASVVRWMLKSELLPHVKAWTAAVYALASREASSDALRIFQMVMQRIRRERDADMAKSRLTVNSELSNSLPDTTAFNTALNACANIGNIKSFLQIFLNDMPEFKSEPDIVTYNVLVKMCARAGRRDLVVATLERAIDAGLNPDMSTFTSIVAAFIGFGDLTTSEKIIQAMREGCTDICQLLREQHVKNEEMDSSLLDDESIALLEKTVKSEGALEGPAPVLSKVYQPNARIYSTLMKGYMKVGRLDDVVWTLRAMKQEPNPASRPDHVTYTTVISTLVNAGSMEEASEVLDEMKQARIPANRVTYNVLIRGYCKKLQLDKAKDLMLEMEARIGVRPDVVTYNILIDGCLLIDDIAGALAYYTEMREKGIAPSKVSYTTLMKAFAFSGQPKVAHKVFDEMKKDPRVKVDRAAWNMLVFAYCKMGLISEAKSIIEHMKENGIMPDATTYGSLADCIAAARKPGEALLLWNEVKERCEGSPALKPDEQLLAPLADVCVRAGFFRKALEIVACMEENGIAPDKIKYRKIYIQMHSRMFTSPHASQARKDRRRERARAAEAFKFWLGLPNSYYDGTDWSLEPPLLDNEADLAP</sequence>
<keyword evidence="2" id="KW-0677">Repeat</keyword>
<dbReference type="PANTHER" id="PTHR46598:SF5">
    <property type="entry name" value="PENTACOTRIPEPTIDE-REPEAT REGION OF PRORP DOMAIN-CONTAINING PROTEIN"/>
    <property type="match status" value="1"/>
</dbReference>
<feature type="repeat" description="PPR" evidence="4">
    <location>
        <begin position="414"/>
        <end position="448"/>
    </location>
</feature>
<organism evidence="5 6">
    <name type="scientific">Carex littledalei</name>
    <dbReference type="NCBI Taxonomy" id="544730"/>
    <lineage>
        <taxon>Eukaryota</taxon>
        <taxon>Viridiplantae</taxon>
        <taxon>Streptophyta</taxon>
        <taxon>Embryophyta</taxon>
        <taxon>Tracheophyta</taxon>
        <taxon>Spermatophyta</taxon>
        <taxon>Magnoliopsida</taxon>
        <taxon>Liliopsida</taxon>
        <taxon>Poales</taxon>
        <taxon>Cyperaceae</taxon>
        <taxon>Cyperoideae</taxon>
        <taxon>Cariceae</taxon>
        <taxon>Carex</taxon>
        <taxon>Carex subgen. Euthyceras</taxon>
    </lineage>
</organism>
<protein>
    <submittedName>
        <fullName evidence="5">Pentatricopeptide repeat-containing protein</fullName>
    </submittedName>
</protein>
<feature type="repeat" description="PPR" evidence="4">
    <location>
        <begin position="220"/>
        <end position="255"/>
    </location>
</feature>
<evidence type="ECO:0000256" key="4">
    <source>
        <dbReference type="PROSITE-ProRule" id="PRU00708"/>
    </source>
</evidence>
<dbReference type="InterPro" id="IPR011990">
    <property type="entry name" value="TPR-like_helical_dom_sf"/>
</dbReference>
<feature type="repeat" description="PPR" evidence="4">
    <location>
        <begin position="376"/>
        <end position="410"/>
    </location>
</feature>
<dbReference type="Pfam" id="PF13041">
    <property type="entry name" value="PPR_2"/>
    <property type="match status" value="2"/>
</dbReference>
<dbReference type="OrthoDB" id="185373at2759"/>
<dbReference type="Pfam" id="PF13812">
    <property type="entry name" value="PPR_3"/>
    <property type="match status" value="2"/>
</dbReference>
<keyword evidence="6" id="KW-1185">Reference proteome</keyword>
<dbReference type="Pfam" id="PF01535">
    <property type="entry name" value="PPR"/>
    <property type="match status" value="2"/>
</dbReference>
<feature type="repeat" description="PPR" evidence="4">
    <location>
        <begin position="556"/>
        <end position="590"/>
    </location>
</feature>
<evidence type="ECO:0000256" key="2">
    <source>
        <dbReference type="ARBA" id="ARBA00022737"/>
    </source>
</evidence>
<dbReference type="Pfam" id="PF12854">
    <property type="entry name" value="PPR_1"/>
    <property type="match status" value="1"/>
</dbReference>
<feature type="repeat" description="PPR" evidence="4">
    <location>
        <begin position="520"/>
        <end position="550"/>
    </location>
</feature>
<dbReference type="AlphaFoldDB" id="A0A833V9L7"/>
<name>A0A833V9L7_9POAL</name>
<dbReference type="PANTHER" id="PTHR46598">
    <property type="entry name" value="BNAC05G43320D PROTEIN"/>
    <property type="match status" value="1"/>
</dbReference>
<feature type="repeat" description="PPR" evidence="4">
    <location>
        <begin position="256"/>
        <end position="290"/>
    </location>
</feature>
<dbReference type="EMBL" id="SWLB01000014">
    <property type="protein sequence ID" value="KAF3329921.1"/>
    <property type="molecule type" value="Genomic_DNA"/>
</dbReference>
<dbReference type="InterPro" id="IPR002885">
    <property type="entry name" value="PPR_rpt"/>
</dbReference>
<feature type="repeat" description="PPR" evidence="4">
    <location>
        <begin position="485"/>
        <end position="519"/>
    </location>
</feature>